<name>A0ACC0JFC0_CHOFU</name>
<organism evidence="1 2">
    <name type="scientific">Choristoneura fumiferana</name>
    <name type="common">Spruce budworm moth</name>
    <name type="synonym">Archips fumiferana</name>
    <dbReference type="NCBI Taxonomy" id="7141"/>
    <lineage>
        <taxon>Eukaryota</taxon>
        <taxon>Metazoa</taxon>
        <taxon>Ecdysozoa</taxon>
        <taxon>Arthropoda</taxon>
        <taxon>Hexapoda</taxon>
        <taxon>Insecta</taxon>
        <taxon>Pterygota</taxon>
        <taxon>Neoptera</taxon>
        <taxon>Endopterygota</taxon>
        <taxon>Lepidoptera</taxon>
        <taxon>Glossata</taxon>
        <taxon>Ditrysia</taxon>
        <taxon>Tortricoidea</taxon>
        <taxon>Tortricidae</taxon>
        <taxon>Tortricinae</taxon>
        <taxon>Choristoneura</taxon>
    </lineage>
</organism>
<gene>
    <name evidence="1" type="ORF">MSG28_006501</name>
</gene>
<proteinExistence type="predicted"/>
<evidence type="ECO:0000313" key="2">
    <source>
        <dbReference type="Proteomes" id="UP001064048"/>
    </source>
</evidence>
<keyword evidence="2" id="KW-1185">Reference proteome</keyword>
<dbReference type="Proteomes" id="UP001064048">
    <property type="component" value="Chromosome 10"/>
</dbReference>
<dbReference type="EMBL" id="CM046110">
    <property type="protein sequence ID" value="KAI8422744.1"/>
    <property type="molecule type" value="Genomic_DNA"/>
</dbReference>
<reference evidence="1 2" key="1">
    <citation type="journal article" date="2022" name="Genome Biol. Evol.">
        <title>The Spruce Budworm Genome: Reconstructing the Evolutionary History of Antifreeze Proteins.</title>
        <authorList>
            <person name="Beliveau C."/>
            <person name="Gagne P."/>
            <person name="Picq S."/>
            <person name="Vernygora O."/>
            <person name="Keeling C.I."/>
            <person name="Pinkney K."/>
            <person name="Doucet D."/>
            <person name="Wen F."/>
            <person name="Johnston J.S."/>
            <person name="Maaroufi H."/>
            <person name="Boyle B."/>
            <person name="Laroche J."/>
            <person name="Dewar K."/>
            <person name="Juretic N."/>
            <person name="Blackburn G."/>
            <person name="Nisole A."/>
            <person name="Brunet B."/>
            <person name="Brandao M."/>
            <person name="Lumley L."/>
            <person name="Duan J."/>
            <person name="Quan G."/>
            <person name="Lucarotti C.J."/>
            <person name="Roe A.D."/>
            <person name="Sperling F.A.H."/>
            <person name="Levesque R.C."/>
            <person name="Cusson M."/>
        </authorList>
    </citation>
    <scope>NUCLEOTIDE SEQUENCE [LARGE SCALE GENOMIC DNA]</scope>
    <source>
        <strain evidence="1">Glfc:IPQL:Cfum</strain>
    </source>
</reference>
<protein>
    <submittedName>
        <fullName evidence="1">Uncharacterized protein</fullName>
    </submittedName>
</protein>
<sequence length="520" mass="59935">MESLHSVRFPMPDRNHMRSERDCRTLGLRAGRGGSCRPHIKYHHNYPRPSSGQWAPLALEEPQELDPPVPGGLGVPRYWPVAYLHKGPPPNITYFKYNETTPTEDHNLGPLRPKIPERPERPGPVRAPERPDIDRIDRPELPRPKPGEFIKVNTEKPNDDTKTRRDEARNIANITDDIPQELDKVTTTTSKTVVATDEPKKVAEKEVKMNVSDVEIIKPIVAAKDNDKIEGIDDKLEDLTGSIEVLDIEDAKTGDKEPDVKTLEAEERQIEALGRLLASRRGGQLILEKRSQKDLESKNIAIDKDLIDFNFGNRFPTTERRGIIRKITKDEIERERLNNDKSLEVSETTFVRPPRVLSTTENIRKAIINGKVFYDATIREQRDIYNNATRKPRNFRNLEDTKAPSVTGNNYDIFNNTTRKSKSFRHLEDTRTPATLTNNHDIFNNSTRKSRNFRHLEDSRAPSVINNSNYGKKKVIKARNVNPVRRVRRVYRKKYNPEEVRKRLLERERSLREAKDAAKN</sequence>
<comment type="caution">
    <text evidence="1">The sequence shown here is derived from an EMBL/GenBank/DDBJ whole genome shotgun (WGS) entry which is preliminary data.</text>
</comment>
<evidence type="ECO:0000313" key="1">
    <source>
        <dbReference type="EMBL" id="KAI8422744.1"/>
    </source>
</evidence>
<accession>A0ACC0JFC0</accession>